<name>A0A0N4UKA1_DRAME</name>
<dbReference type="Proteomes" id="UP000038040">
    <property type="component" value="Unplaced"/>
</dbReference>
<dbReference type="InterPro" id="IPR039859">
    <property type="entry name" value="PFA4/ZDH16/20/ERF2-like"/>
</dbReference>
<feature type="transmembrane region" description="Helical" evidence="7">
    <location>
        <begin position="12"/>
        <end position="33"/>
    </location>
</feature>
<keyword evidence="11" id="KW-1185">Reference proteome</keyword>
<dbReference type="Proteomes" id="UP000274756">
    <property type="component" value="Unassembled WGS sequence"/>
</dbReference>
<dbReference type="EC" id="2.3.1.225" evidence="7"/>
<reference evidence="9 11" key="2">
    <citation type="submission" date="2018-11" db="EMBL/GenBank/DDBJ databases">
        <authorList>
            <consortium name="Pathogen Informatics"/>
        </authorList>
    </citation>
    <scope>NUCLEOTIDE SEQUENCE [LARGE SCALE GENOMIC DNA]</scope>
</reference>
<feature type="domain" description="Palmitoyltransferase DHHC" evidence="8">
    <location>
        <begin position="90"/>
        <end position="231"/>
    </location>
</feature>
<evidence type="ECO:0000256" key="5">
    <source>
        <dbReference type="ARBA" id="ARBA00023136"/>
    </source>
</evidence>
<dbReference type="GO" id="GO:0019706">
    <property type="term" value="F:protein-cysteine S-palmitoyltransferase activity"/>
    <property type="evidence" value="ECO:0007669"/>
    <property type="project" value="UniProtKB-EC"/>
</dbReference>
<comment type="catalytic activity">
    <reaction evidence="7">
        <text>L-cysteinyl-[protein] + hexadecanoyl-CoA = S-hexadecanoyl-L-cysteinyl-[protein] + CoA</text>
        <dbReference type="Rhea" id="RHEA:36683"/>
        <dbReference type="Rhea" id="RHEA-COMP:10131"/>
        <dbReference type="Rhea" id="RHEA-COMP:11032"/>
        <dbReference type="ChEBI" id="CHEBI:29950"/>
        <dbReference type="ChEBI" id="CHEBI:57287"/>
        <dbReference type="ChEBI" id="CHEBI:57379"/>
        <dbReference type="ChEBI" id="CHEBI:74151"/>
        <dbReference type="EC" id="2.3.1.225"/>
    </reaction>
</comment>
<feature type="transmembrane region" description="Helical" evidence="7">
    <location>
        <begin position="45"/>
        <end position="67"/>
    </location>
</feature>
<reference evidence="12" key="1">
    <citation type="submission" date="2017-02" db="UniProtKB">
        <authorList>
            <consortium name="WormBaseParasite"/>
        </authorList>
    </citation>
    <scope>IDENTIFICATION</scope>
</reference>
<organism evidence="10 12">
    <name type="scientific">Dracunculus medinensis</name>
    <name type="common">Guinea worm</name>
    <dbReference type="NCBI Taxonomy" id="318479"/>
    <lineage>
        <taxon>Eukaryota</taxon>
        <taxon>Metazoa</taxon>
        <taxon>Ecdysozoa</taxon>
        <taxon>Nematoda</taxon>
        <taxon>Chromadorea</taxon>
        <taxon>Rhabditida</taxon>
        <taxon>Spirurina</taxon>
        <taxon>Dracunculoidea</taxon>
        <taxon>Dracunculidae</taxon>
        <taxon>Dracunculus</taxon>
    </lineage>
</organism>
<evidence type="ECO:0000313" key="12">
    <source>
        <dbReference type="WBParaSite" id="DME_0000813601-mRNA-1"/>
    </source>
</evidence>
<evidence type="ECO:0000256" key="7">
    <source>
        <dbReference type="RuleBase" id="RU079119"/>
    </source>
</evidence>
<evidence type="ECO:0000259" key="8">
    <source>
        <dbReference type="Pfam" id="PF01529"/>
    </source>
</evidence>
<comment type="similarity">
    <text evidence="7">Belongs to the DHHC palmitoyltransferase family.</text>
</comment>
<evidence type="ECO:0000256" key="4">
    <source>
        <dbReference type="ARBA" id="ARBA00022989"/>
    </source>
</evidence>
<dbReference type="PANTHER" id="PTHR12246">
    <property type="entry name" value="PALMITOYLTRANSFERASE ZDHHC16"/>
    <property type="match status" value="1"/>
</dbReference>
<dbReference type="PROSITE" id="PS50216">
    <property type="entry name" value="DHHC"/>
    <property type="match status" value="1"/>
</dbReference>
<protein>
    <recommendedName>
        <fullName evidence="7">Palmitoyltransferase</fullName>
        <ecNumber evidence="7">2.3.1.225</ecNumber>
    </recommendedName>
</protein>
<feature type="transmembrane region" description="Helical" evidence="7">
    <location>
        <begin position="167"/>
        <end position="186"/>
    </location>
</feature>
<evidence type="ECO:0000256" key="6">
    <source>
        <dbReference type="ARBA" id="ARBA00023315"/>
    </source>
</evidence>
<evidence type="ECO:0000256" key="3">
    <source>
        <dbReference type="ARBA" id="ARBA00022692"/>
    </source>
</evidence>
<dbReference type="WBParaSite" id="DME_0000813601-mRNA-1">
    <property type="protein sequence ID" value="DME_0000813601-mRNA-1"/>
    <property type="gene ID" value="DME_0000813601"/>
</dbReference>
<keyword evidence="6 7" id="KW-0012">Acyltransferase</keyword>
<feature type="transmembrane region" description="Helical" evidence="7">
    <location>
        <begin position="198"/>
        <end position="220"/>
    </location>
</feature>
<dbReference type="Pfam" id="PF01529">
    <property type="entry name" value="DHHC"/>
    <property type="match status" value="1"/>
</dbReference>
<evidence type="ECO:0000256" key="2">
    <source>
        <dbReference type="ARBA" id="ARBA00022679"/>
    </source>
</evidence>
<dbReference type="InterPro" id="IPR001594">
    <property type="entry name" value="Palmitoyltrfase_DHHC"/>
</dbReference>
<evidence type="ECO:0000313" key="11">
    <source>
        <dbReference type="Proteomes" id="UP000274756"/>
    </source>
</evidence>
<dbReference type="GO" id="GO:0016020">
    <property type="term" value="C:membrane"/>
    <property type="evidence" value="ECO:0007669"/>
    <property type="project" value="UniProtKB-SubCell"/>
</dbReference>
<comment type="domain">
    <text evidence="7">The DHHC domain is required for palmitoyltransferase activity.</text>
</comment>
<dbReference type="PROSITE" id="PS51257">
    <property type="entry name" value="PROKAR_LIPOPROTEIN"/>
    <property type="match status" value="1"/>
</dbReference>
<keyword evidence="5 7" id="KW-0472">Membrane</keyword>
<dbReference type="EMBL" id="UYYG01001209">
    <property type="protein sequence ID" value="VDN60299.1"/>
    <property type="molecule type" value="Genomic_DNA"/>
</dbReference>
<dbReference type="AlphaFoldDB" id="A0A0N4UKA1"/>
<evidence type="ECO:0000256" key="1">
    <source>
        <dbReference type="ARBA" id="ARBA00004141"/>
    </source>
</evidence>
<evidence type="ECO:0000313" key="10">
    <source>
        <dbReference type="Proteomes" id="UP000038040"/>
    </source>
</evidence>
<dbReference type="STRING" id="318479.A0A0N4UKA1"/>
<evidence type="ECO:0000313" key="9">
    <source>
        <dbReference type="EMBL" id="VDN60299.1"/>
    </source>
</evidence>
<proteinExistence type="inferred from homology"/>
<keyword evidence="2 7" id="KW-0808">Transferase</keyword>
<feature type="transmembrane region" description="Helical" evidence="7">
    <location>
        <begin position="252"/>
        <end position="270"/>
    </location>
</feature>
<dbReference type="OrthoDB" id="302728at2759"/>
<gene>
    <name evidence="9" type="ORF">DME_LOCUS10272</name>
</gene>
<feature type="transmembrane region" description="Helical" evidence="7">
    <location>
        <begin position="136"/>
        <end position="161"/>
    </location>
</feature>
<keyword evidence="3 7" id="KW-0812">Transmembrane</keyword>
<comment type="subcellular location">
    <subcellularLocation>
        <location evidence="1">Membrane</location>
        <topology evidence="1">Multi-pass membrane protein</topology>
    </subcellularLocation>
</comment>
<accession>A0A0N4UKA1</accession>
<keyword evidence="4 7" id="KW-1133">Transmembrane helix</keyword>
<sequence length="289" mass="33266">MRLCNSYQAANITGILYTVIVTASIIATVLLYSCPATCDRDVCEIVNYFGVFIMLELAINLILFVFYSRKNDPQNWMNKVTFVVKFDDSGRKYCMECNRMAPKRSHHCLLCNMCVLRKDHHCFMTGACVGIANQRFFIVFVLWAGVGAACGAFFLLLYLIKFVEPDVLPYGFLKFIAPFALIRWFMAYETLTNMAMCIGFSIACASSIAALIFFVSQMFYTLNGFTMYDYHTLSRRCELKGDGESYKERLELIFGPYWFLNFIFPQLWFCNRLTPDIARNIFTASSKEL</sequence>